<dbReference type="Gene3D" id="3.20.20.70">
    <property type="entry name" value="Aldolase class I"/>
    <property type="match status" value="1"/>
</dbReference>
<evidence type="ECO:0000313" key="8">
    <source>
        <dbReference type="EMBL" id="MDT9000724.1"/>
    </source>
</evidence>
<evidence type="ECO:0000256" key="4">
    <source>
        <dbReference type="ARBA" id="ARBA00022723"/>
    </source>
</evidence>
<dbReference type="PANTHER" id="PTHR42738:SF7">
    <property type="entry name" value="HYDROXYMETHYLGLUTARYL-COA LYASE"/>
    <property type="match status" value="1"/>
</dbReference>
<dbReference type="GO" id="GO:0016829">
    <property type="term" value="F:lyase activity"/>
    <property type="evidence" value="ECO:0007669"/>
    <property type="project" value="UniProtKB-KW"/>
</dbReference>
<dbReference type="PANTHER" id="PTHR42738">
    <property type="entry name" value="HYDROXYMETHYLGLUTARYL-COA LYASE"/>
    <property type="match status" value="1"/>
</dbReference>
<evidence type="ECO:0000313" key="9">
    <source>
        <dbReference type="Proteomes" id="UP001246372"/>
    </source>
</evidence>
<evidence type="ECO:0000256" key="2">
    <source>
        <dbReference type="ARBA" id="ARBA00009405"/>
    </source>
</evidence>
<dbReference type="RefSeq" id="WP_315651568.1">
    <property type="nucleotide sequence ID" value="NZ_JAVXZY010000006.1"/>
</dbReference>
<keyword evidence="4" id="KW-0479">Metal-binding</keyword>
<gene>
    <name evidence="8" type="ORF">RQP53_15720</name>
</gene>
<comment type="caution">
    <text evidence="8">The sequence shown here is derived from an EMBL/GenBank/DDBJ whole genome shotgun (WGS) entry which is preliminary data.</text>
</comment>
<dbReference type="PROSITE" id="PS50991">
    <property type="entry name" value="PYR_CT"/>
    <property type="match status" value="1"/>
</dbReference>
<name>A0ABU3PDQ0_9BURK</name>
<evidence type="ECO:0000256" key="1">
    <source>
        <dbReference type="ARBA" id="ARBA00005143"/>
    </source>
</evidence>
<dbReference type="InterPro" id="IPR013785">
    <property type="entry name" value="Aldolase_TIM"/>
</dbReference>
<sequence length="302" mass="32056">MKLPHTVTLVDVGPRDGLQNEKQPVATEHKARLVSLLQDAGLKEIEVTSFVSPKWVPQMGDNTAVMAAIERRAGVRYSVLTPNMKGLESALPTKPDEIVVFAAASEAFSQKNINCSIAESIERFAPVVEMAHAAGLKVRGALSCAMGCPYEGDISADQVERVVLLMKDIGVDHMGVADTIGVGTPRKVQAAMERALKHYPLAEVSGHFHDTYGQALSNIYACLELGIHTFDASVAGLGGCPYAKGATGNVATEDVVFLLNGLGIETGIDLDKLVDAGAFISEVLGRPPVSRVARALLAKRQA</sequence>
<dbReference type="SUPFAM" id="SSF51569">
    <property type="entry name" value="Aldolase"/>
    <property type="match status" value="1"/>
</dbReference>
<dbReference type="InterPro" id="IPR000891">
    <property type="entry name" value="PYR_CT"/>
</dbReference>
<evidence type="ECO:0000259" key="7">
    <source>
        <dbReference type="PROSITE" id="PS50991"/>
    </source>
</evidence>
<organism evidence="8 9">
    <name type="scientific">Roseateles aquae</name>
    <dbReference type="NCBI Taxonomy" id="3077235"/>
    <lineage>
        <taxon>Bacteria</taxon>
        <taxon>Pseudomonadati</taxon>
        <taxon>Pseudomonadota</taxon>
        <taxon>Betaproteobacteria</taxon>
        <taxon>Burkholderiales</taxon>
        <taxon>Sphaerotilaceae</taxon>
        <taxon>Roseateles</taxon>
    </lineage>
</organism>
<dbReference type="EMBL" id="JAVXZY010000006">
    <property type="protein sequence ID" value="MDT9000724.1"/>
    <property type="molecule type" value="Genomic_DNA"/>
</dbReference>
<dbReference type="EC" id="4.1.3.4" evidence="3"/>
<comment type="catalytic activity">
    <reaction evidence="6">
        <text>(3S)-3-hydroxy-3-methylglutaryl-CoA = acetoacetate + acetyl-CoA</text>
        <dbReference type="Rhea" id="RHEA:24404"/>
        <dbReference type="ChEBI" id="CHEBI:13705"/>
        <dbReference type="ChEBI" id="CHEBI:43074"/>
        <dbReference type="ChEBI" id="CHEBI:57288"/>
        <dbReference type="EC" id="4.1.3.4"/>
    </reaction>
</comment>
<keyword evidence="9" id="KW-1185">Reference proteome</keyword>
<dbReference type="NCBIfam" id="NF004283">
    <property type="entry name" value="PRK05692.1"/>
    <property type="match status" value="1"/>
</dbReference>
<dbReference type="PROSITE" id="PS01062">
    <property type="entry name" value="HMG_COA_LYASE"/>
    <property type="match status" value="1"/>
</dbReference>
<evidence type="ECO:0000256" key="5">
    <source>
        <dbReference type="ARBA" id="ARBA00023239"/>
    </source>
</evidence>
<dbReference type="Proteomes" id="UP001246372">
    <property type="component" value="Unassembled WGS sequence"/>
</dbReference>
<evidence type="ECO:0000256" key="3">
    <source>
        <dbReference type="ARBA" id="ARBA00012910"/>
    </source>
</evidence>
<dbReference type="InterPro" id="IPR000138">
    <property type="entry name" value="HMG_CoA_lyase_AS"/>
</dbReference>
<dbReference type="Pfam" id="PF00682">
    <property type="entry name" value="HMGL-like"/>
    <property type="match status" value="1"/>
</dbReference>
<keyword evidence="5 8" id="KW-0456">Lyase</keyword>
<proteinExistence type="inferred from homology"/>
<dbReference type="CDD" id="cd07938">
    <property type="entry name" value="DRE_TIM_HMGL"/>
    <property type="match status" value="1"/>
</dbReference>
<protein>
    <recommendedName>
        <fullName evidence="3">hydroxymethylglutaryl-CoA lyase</fullName>
        <ecNumber evidence="3">4.1.3.4</ecNumber>
    </recommendedName>
</protein>
<reference evidence="8" key="1">
    <citation type="submission" date="2023-09" db="EMBL/GenBank/DDBJ databases">
        <title>Paucibacter sp. APW11 Genome sequencing and assembly.</title>
        <authorList>
            <person name="Kim I."/>
        </authorList>
    </citation>
    <scope>NUCLEOTIDE SEQUENCE</scope>
    <source>
        <strain evidence="8">APW11</strain>
    </source>
</reference>
<evidence type="ECO:0000256" key="6">
    <source>
        <dbReference type="ARBA" id="ARBA00049877"/>
    </source>
</evidence>
<accession>A0ABU3PDQ0</accession>
<feature type="domain" description="Pyruvate carboxyltransferase" evidence="7">
    <location>
        <begin position="7"/>
        <end position="274"/>
    </location>
</feature>
<dbReference type="InterPro" id="IPR043594">
    <property type="entry name" value="HMGL"/>
</dbReference>
<comment type="pathway">
    <text evidence="1">Metabolic intermediate metabolism; (S)-3-hydroxy-3-methylglutaryl-CoA degradation; acetoacetate from (S)-3-hydroxy-3-methylglutaryl-CoA: step 1/1.</text>
</comment>
<comment type="similarity">
    <text evidence="2">Belongs to the HMG-CoA lyase family.</text>
</comment>